<dbReference type="HOGENOM" id="CLU_164446_0_0_1"/>
<dbReference type="InParanoid" id="A0A0C2S103"/>
<feature type="non-terminal residue" evidence="1">
    <location>
        <position position="1"/>
    </location>
</feature>
<sequence length="58" mass="6738">VIHIDDNPSFVYHVLEVRVHHGLEVHDLWFKQSSRCDECCLPFVSFLDSNIVISLSKI</sequence>
<keyword evidence="2" id="KW-1185">Reference proteome</keyword>
<dbReference type="AlphaFoldDB" id="A0A0C2S103"/>
<protein>
    <submittedName>
        <fullName evidence="1">Uncharacterized protein</fullName>
    </submittedName>
</protein>
<name>A0A0C2S103_AMAMK</name>
<dbReference type="Proteomes" id="UP000054549">
    <property type="component" value="Unassembled WGS sequence"/>
</dbReference>
<gene>
    <name evidence="1" type="ORF">M378DRAFT_89520</name>
</gene>
<evidence type="ECO:0000313" key="2">
    <source>
        <dbReference type="Proteomes" id="UP000054549"/>
    </source>
</evidence>
<proteinExistence type="predicted"/>
<accession>A0A0C2S103</accession>
<organism evidence="1 2">
    <name type="scientific">Amanita muscaria (strain Koide BX008)</name>
    <dbReference type="NCBI Taxonomy" id="946122"/>
    <lineage>
        <taxon>Eukaryota</taxon>
        <taxon>Fungi</taxon>
        <taxon>Dikarya</taxon>
        <taxon>Basidiomycota</taxon>
        <taxon>Agaricomycotina</taxon>
        <taxon>Agaricomycetes</taxon>
        <taxon>Agaricomycetidae</taxon>
        <taxon>Agaricales</taxon>
        <taxon>Pluteineae</taxon>
        <taxon>Amanitaceae</taxon>
        <taxon>Amanita</taxon>
    </lineage>
</organism>
<reference evidence="1 2" key="1">
    <citation type="submission" date="2014-04" db="EMBL/GenBank/DDBJ databases">
        <title>Evolutionary Origins and Diversification of the Mycorrhizal Mutualists.</title>
        <authorList>
            <consortium name="DOE Joint Genome Institute"/>
            <consortium name="Mycorrhizal Genomics Consortium"/>
            <person name="Kohler A."/>
            <person name="Kuo A."/>
            <person name="Nagy L.G."/>
            <person name="Floudas D."/>
            <person name="Copeland A."/>
            <person name="Barry K.W."/>
            <person name="Cichocki N."/>
            <person name="Veneault-Fourrey C."/>
            <person name="LaButti K."/>
            <person name="Lindquist E.A."/>
            <person name="Lipzen A."/>
            <person name="Lundell T."/>
            <person name="Morin E."/>
            <person name="Murat C."/>
            <person name="Riley R."/>
            <person name="Ohm R."/>
            <person name="Sun H."/>
            <person name="Tunlid A."/>
            <person name="Henrissat B."/>
            <person name="Grigoriev I.V."/>
            <person name="Hibbett D.S."/>
            <person name="Martin F."/>
        </authorList>
    </citation>
    <scope>NUCLEOTIDE SEQUENCE [LARGE SCALE GENOMIC DNA]</scope>
    <source>
        <strain evidence="1 2">Koide BX008</strain>
    </source>
</reference>
<dbReference type="EMBL" id="KN818430">
    <property type="protein sequence ID" value="KIL56320.1"/>
    <property type="molecule type" value="Genomic_DNA"/>
</dbReference>
<evidence type="ECO:0000313" key="1">
    <source>
        <dbReference type="EMBL" id="KIL56320.1"/>
    </source>
</evidence>